<dbReference type="AlphaFoldDB" id="A0A833A5P7"/>
<evidence type="ECO:0000256" key="2">
    <source>
        <dbReference type="ARBA" id="ARBA00022723"/>
    </source>
</evidence>
<evidence type="ECO:0000313" key="5">
    <source>
        <dbReference type="EMBL" id="HIQ30483.1"/>
    </source>
</evidence>
<keyword evidence="2" id="KW-0479">Metal-binding</keyword>
<dbReference type="GO" id="GO:0008270">
    <property type="term" value="F:zinc ion binding"/>
    <property type="evidence" value="ECO:0007669"/>
    <property type="project" value="InterPro"/>
</dbReference>
<accession>A0A833A5P7</accession>
<dbReference type="InterPro" id="IPR002629">
    <property type="entry name" value="Met_Synth_C/arc"/>
</dbReference>
<protein>
    <recommendedName>
        <fullName evidence="4">Cobalamin-independent methionine synthase MetE C-terminal/archaeal domain-containing protein</fullName>
    </recommendedName>
</protein>
<dbReference type="InterPro" id="IPR038071">
    <property type="entry name" value="UROD/MetE-like_sf"/>
</dbReference>
<dbReference type="PANTHER" id="PTHR30519">
    <property type="entry name" value="5-METHYLTETRAHYDROPTEROYLTRIGLUTAMATE--HOMOCYSTEINE METHYLTRANSFERASE"/>
    <property type="match status" value="1"/>
</dbReference>
<dbReference type="SUPFAM" id="SSF51726">
    <property type="entry name" value="UROD/MetE-like"/>
    <property type="match status" value="1"/>
</dbReference>
<evidence type="ECO:0000256" key="1">
    <source>
        <dbReference type="ARBA" id="ARBA00001947"/>
    </source>
</evidence>
<evidence type="ECO:0000259" key="4">
    <source>
        <dbReference type="Pfam" id="PF01717"/>
    </source>
</evidence>
<gene>
    <name evidence="5" type="ORF">EYH45_07990</name>
</gene>
<evidence type="ECO:0000256" key="3">
    <source>
        <dbReference type="ARBA" id="ARBA00022833"/>
    </source>
</evidence>
<evidence type="ECO:0000313" key="6">
    <source>
        <dbReference type="Proteomes" id="UP000608579"/>
    </source>
</evidence>
<organism evidence="5 6">
    <name type="scientific">Caldiarchaeum subterraneum</name>
    <dbReference type="NCBI Taxonomy" id="311458"/>
    <lineage>
        <taxon>Archaea</taxon>
        <taxon>Nitrososphaerota</taxon>
        <taxon>Candidatus Caldarchaeales</taxon>
        <taxon>Candidatus Caldarchaeaceae</taxon>
        <taxon>Candidatus Caldarchaeum</taxon>
    </lineage>
</organism>
<keyword evidence="3" id="KW-0862">Zinc</keyword>
<name>A0A833A5P7_CALS0</name>
<dbReference type="GO" id="GO:0009086">
    <property type="term" value="P:methionine biosynthetic process"/>
    <property type="evidence" value="ECO:0007669"/>
    <property type="project" value="InterPro"/>
</dbReference>
<dbReference type="Pfam" id="PF01717">
    <property type="entry name" value="Meth_synt_2"/>
    <property type="match status" value="1"/>
</dbReference>
<feature type="domain" description="Cobalamin-independent methionine synthase MetE C-terminal/archaeal" evidence="4">
    <location>
        <begin position="50"/>
        <end position="370"/>
    </location>
</feature>
<dbReference type="Gene3D" id="3.20.20.210">
    <property type="match status" value="1"/>
</dbReference>
<dbReference type="Proteomes" id="UP000608579">
    <property type="component" value="Unassembled WGS sequence"/>
</dbReference>
<reference evidence="5" key="1">
    <citation type="journal article" date="2020" name="ISME J.">
        <title>Gammaproteobacteria mediating utilization of methyl-, sulfur- and petroleum organic compounds in deep ocean hydrothermal plumes.</title>
        <authorList>
            <person name="Zhou Z."/>
            <person name="Liu Y."/>
            <person name="Pan J."/>
            <person name="Cron B.R."/>
            <person name="Toner B.M."/>
            <person name="Anantharaman K."/>
            <person name="Breier J.A."/>
            <person name="Dick G.J."/>
            <person name="Li M."/>
        </authorList>
    </citation>
    <scope>NUCLEOTIDE SEQUENCE</scope>
    <source>
        <strain evidence="5">SZUA-1515</strain>
    </source>
</reference>
<dbReference type="GO" id="GO:0003871">
    <property type="term" value="F:5-methyltetrahydropteroyltriglutamate-homocysteine S-methyltransferase activity"/>
    <property type="evidence" value="ECO:0007669"/>
    <property type="project" value="InterPro"/>
</dbReference>
<proteinExistence type="predicted"/>
<comment type="cofactor">
    <cofactor evidence="1">
        <name>Zn(2+)</name>
        <dbReference type="ChEBI" id="CHEBI:29105"/>
    </cofactor>
</comment>
<comment type="caution">
    <text evidence="5">The sequence shown here is derived from an EMBL/GenBank/DDBJ whole genome shotgun (WGS) entry which is preliminary data.</text>
</comment>
<dbReference type="CDD" id="cd03311">
    <property type="entry name" value="CIMS_C_terminal_like"/>
    <property type="match status" value="1"/>
</dbReference>
<dbReference type="EMBL" id="DQVM01000160">
    <property type="protein sequence ID" value="HIQ30483.1"/>
    <property type="molecule type" value="Genomic_DNA"/>
</dbReference>
<sequence>MRKEKVLESMEVGSLSKAPFISKNKEKAVRLAEEWGRRLDVENWEKLVKDLKENKVNEEQLTDWACIYALRFFENAGLDIIYDGEQRRKEMYEYPVYFIDGFEFKGVVKVWDYEYYRKAAVVSKPRLKKPYHVEEFLFAKKHAKKPLKIPITGAYTLADWSFDEHYIKKREDTYGENPRQAMRDSKLEFAIDLAKEVIRPNVKALAEAGATHIQIDEPAAAAKPDEADIFVESFNESIKGINCEVTVHICYTNYAWLFPHLLEIKADNLSISCSNADTKELGIDDKSRRGFKILQVFQQHNVPFRIAPGVIDVHTEYIEPPELVRDRLLYAVRIMGNDPYRIITCNDCGLRTRSWEVAYQKEVNMVRGAELARRVLT</sequence>